<evidence type="ECO:0000256" key="7">
    <source>
        <dbReference type="ARBA" id="ARBA00023239"/>
    </source>
</evidence>
<keyword evidence="5" id="KW-0190">Covalent protein-DNA linkage</keyword>
<dbReference type="EMBL" id="CP041969">
    <property type="protein sequence ID" value="QMV44110.1"/>
    <property type="molecule type" value="Genomic_DNA"/>
</dbReference>
<protein>
    <recommendedName>
        <fullName evidence="8">Abasic site processing protein</fullName>
        <ecNumber evidence="8">3.4.-.-</ecNumber>
    </recommendedName>
</protein>
<dbReference type="EC" id="3.4.-.-" evidence="8"/>
<dbReference type="GO" id="GO:0106300">
    <property type="term" value="P:protein-DNA covalent cross-linking repair"/>
    <property type="evidence" value="ECO:0007669"/>
    <property type="project" value="InterPro"/>
</dbReference>
<gene>
    <name evidence="9" type="ORF">FPL14_25285</name>
</gene>
<dbReference type="GO" id="GO:0006508">
    <property type="term" value="P:proteolysis"/>
    <property type="evidence" value="ECO:0007669"/>
    <property type="project" value="UniProtKB-KW"/>
</dbReference>
<dbReference type="RefSeq" id="WP_182300343.1">
    <property type="nucleotide sequence ID" value="NZ_CP041969.1"/>
</dbReference>
<dbReference type="Gene3D" id="3.90.1680.10">
    <property type="entry name" value="SOS response associated peptidase-like"/>
    <property type="match status" value="1"/>
</dbReference>
<evidence type="ECO:0000256" key="8">
    <source>
        <dbReference type="RuleBase" id="RU364100"/>
    </source>
</evidence>
<dbReference type="GO" id="GO:0008233">
    <property type="term" value="F:peptidase activity"/>
    <property type="evidence" value="ECO:0007669"/>
    <property type="project" value="UniProtKB-KW"/>
</dbReference>
<dbReference type="InterPro" id="IPR036590">
    <property type="entry name" value="SRAP-like"/>
</dbReference>
<keyword evidence="4 8" id="KW-0378">Hydrolase</keyword>
<evidence type="ECO:0000256" key="4">
    <source>
        <dbReference type="ARBA" id="ARBA00022801"/>
    </source>
</evidence>
<dbReference type="GO" id="GO:0016829">
    <property type="term" value="F:lyase activity"/>
    <property type="evidence" value="ECO:0007669"/>
    <property type="project" value="UniProtKB-KW"/>
</dbReference>
<dbReference type="PANTHER" id="PTHR13604:SF0">
    <property type="entry name" value="ABASIC SITE PROCESSING PROTEIN HMCES"/>
    <property type="match status" value="1"/>
</dbReference>
<keyword evidence="10" id="KW-1185">Reference proteome</keyword>
<keyword evidence="6" id="KW-0238">DNA-binding</keyword>
<dbReference type="PANTHER" id="PTHR13604">
    <property type="entry name" value="DC12-RELATED"/>
    <property type="match status" value="1"/>
</dbReference>
<evidence type="ECO:0000256" key="3">
    <source>
        <dbReference type="ARBA" id="ARBA00022763"/>
    </source>
</evidence>
<keyword evidence="3" id="KW-0227">DNA damage</keyword>
<evidence type="ECO:0000313" key="9">
    <source>
        <dbReference type="EMBL" id="QMV44110.1"/>
    </source>
</evidence>
<dbReference type="AlphaFoldDB" id="A0A7G5C4H6"/>
<evidence type="ECO:0000256" key="2">
    <source>
        <dbReference type="ARBA" id="ARBA00022670"/>
    </source>
</evidence>
<proteinExistence type="inferred from homology"/>
<evidence type="ECO:0000256" key="5">
    <source>
        <dbReference type="ARBA" id="ARBA00023124"/>
    </source>
</evidence>
<name>A0A7G5C4H6_9BACL</name>
<evidence type="ECO:0000313" key="10">
    <source>
        <dbReference type="Proteomes" id="UP000515679"/>
    </source>
</evidence>
<evidence type="ECO:0000256" key="1">
    <source>
        <dbReference type="ARBA" id="ARBA00008136"/>
    </source>
</evidence>
<evidence type="ECO:0000256" key="6">
    <source>
        <dbReference type="ARBA" id="ARBA00023125"/>
    </source>
</evidence>
<dbReference type="GO" id="GO:0003697">
    <property type="term" value="F:single-stranded DNA binding"/>
    <property type="evidence" value="ECO:0007669"/>
    <property type="project" value="InterPro"/>
</dbReference>
<keyword evidence="2 8" id="KW-0645">Protease</keyword>
<accession>A0A7G5C4H6</accession>
<organism evidence="9 10">
    <name type="scientific">Cohnella cholangitidis</name>
    <dbReference type="NCBI Taxonomy" id="2598458"/>
    <lineage>
        <taxon>Bacteria</taxon>
        <taxon>Bacillati</taxon>
        <taxon>Bacillota</taxon>
        <taxon>Bacilli</taxon>
        <taxon>Bacillales</taxon>
        <taxon>Paenibacillaceae</taxon>
        <taxon>Cohnella</taxon>
    </lineage>
</organism>
<dbReference type="InterPro" id="IPR003738">
    <property type="entry name" value="SRAP"/>
</dbReference>
<dbReference type="SUPFAM" id="SSF143081">
    <property type="entry name" value="BB1717-like"/>
    <property type="match status" value="1"/>
</dbReference>
<comment type="similarity">
    <text evidence="1 8">Belongs to the SOS response-associated peptidase family.</text>
</comment>
<dbReference type="KEGG" id="cchl:FPL14_25285"/>
<keyword evidence="7" id="KW-0456">Lyase</keyword>
<dbReference type="Proteomes" id="UP000515679">
    <property type="component" value="Chromosome"/>
</dbReference>
<sequence>MCNRFSLTAELSDLTENFRIDRVHVPYLLRYNIAPTQQIPIIQQIGEERCLNQQRWGLMPYWGKNSINANVDTLGDRKYLRAMLTKKRCVVPCSGFYIWKQEGKSKSAWRVVHRKKSTFAMPALYDVWLDSEKNEFPMCTVITRGLSFETDQPLPVILDDESLELWLNPEETRIDVLQSMLQSLPDADFRSYPVTPFIENSSWETPDCIEEVHPSLALVKI</sequence>
<dbReference type="Pfam" id="PF02586">
    <property type="entry name" value="SRAP"/>
    <property type="match status" value="1"/>
</dbReference>
<reference evidence="9 10" key="1">
    <citation type="submission" date="2019-07" db="EMBL/GenBank/DDBJ databases">
        <authorList>
            <person name="Kim J.K."/>
            <person name="Cheong H.-M."/>
            <person name="Choi Y."/>
            <person name="Hwang K.J."/>
            <person name="Lee S."/>
            <person name="Choi C."/>
        </authorList>
    </citation>
    <scope>NUCLEOTIDE SEQUENCE [LARGE SCALE GENOMIC DNA]</scope>
    <source>
        <strain evidence="9 10">KS 22</strain>
    </source>
</reference>